<dbReference type="InterPro" id="IPR035906">
    <property type="entry name" value="MetI-like_sf"/>
</dbReference>
<keyword evidence="8 9" id="KW-0472">Membrane</keyword>
<dbReference type="Proteomes" id="UP001549204">
    <property type="component" value="Unassembled WGS sequence"/>
</dbReference>
<dbReference type="Gene3D" id="1.10.3720.10">
    <property type="entry name" value="MetI-like"/>
    <property type="match status" value="1"/>
</dbReference>
<evidence type="ECO:0000256" key="4">
    <source>
        <dbReference type="ARBA" id="ARBA00022475"/>
    </source>
</evidence>
<dbReference type="InterPro" id="IPR014342">
    <property type="entry name" value="Ectoine_EhuC"/>
</dbReference>
<dbReference type="SUPFAM" id="SSF161098">
    <property type="entry name" value="MetI-like"/>
    <property type="match status" value="1"/>
</dbReference>
<evidence type="ECO:0000256" key="7">
    <source>
        <dbReference type="ARBA" id="ARBA00022989"/>
    </source>
</evidence>
<feature type="transmembrane region" description="Helical" evidence="9">
    <location>
        <begin position="130"/>
        <end position="159"/>
    </location>
</feature>
<evidence type="ECO:0000256" key="5">
    <source>
        <dbReference type="ARBA" id="ARBA00022692"/>
    </source>
</evidence>
<accession>A0ABV2GXM6</accession>
<evidence type="ECO:0000256" key="6">
    <source>
        <dbReference type="ARBA" id="ARBA00022970"/>
    </source>
</evidence>
<dbReference type="NCBIfam" id="TIGR03004">
    <property type="entry name" value="ectoine_ehuC"/>
    <property type="match status" value="1"/>
</dbReference>
<dbReference type="Pfam" id="PF00528">
    <property type="entry name" value="BPD_transp_1"/>
    <property type="match status" value="1"/>
</dbReference>
<gene>
    <name evidence="11" type="ORF">ABID19_006107</name>
</gene>
<evidence type="ECO:0000313" key="12">
    <source>
        <dbReference type="Proteomes" id="UP001549204"/>
    </source>
</evidence>
<organism evidence="11 12">
    <name type="scientific">Mesorhizobium robiniae</name>
    <dbReference type="NCBI Taxonomy" id="559315"/>
    <lineage>
        <taxon>Bacteria</taxon>
        <taxon>Pseudomonadati</taxon>
        <taxon>Pseudomonadota</taxon>
        <taxon>Alphaproteobacteria</taxon>
        <taxon>Hyphomicrobiales</taxon>
        <taxon>Phyllobacteriaceae</taxon>
        <taxon>Mesorhizobium</taxon>
    </lineage>
</organism>
<comment type="subcellular location">
    <subcellularLocation>
        <location evidence="1">Cell inner membrane</location>
        <topology evidence="1">Multi-pass membrane protein</topology>
    </subcellularLocation>
    <subcellularLocation>
        <location evidence="9">Cell membrane</location>
        <topology evidence="9">Multi-pass membrane protein</topology>
    </subcellularLocation>
</comment>
<evidence type="ECO:0000256" key="8">
    <source>
        <dbReference type="ARBA" id="ARBA00023136"/>
    </source>
</evidence>
<dbReference type="NCBIfam" id="TIGR01726">
    <property type="entry name" value="HEQRo_perm_3TM"/>
    <property type="match status" value="1"/>
</dbReference>
<evidence type="ECO:0000313" key="11">
    <source>
        <dbReference type="EMBL" id="MET3583045.1"/>
    </source>
</evidence>
<protein>
    <submittedName>
        <fullName evidence="11">Polar amino acid transport system permease protein</fullName>
    </submittedName>
</protein>
<evidence type="ECO:0000256" key="1">
    <source>
        <dbReference type="ARBA" id="ARBA00004429"/>
    </source>
</evidence>
<evidence type="ECO:0000256" key="9">
    <source>
        <dbReference type="RuleBase" id="RU363032"/>
    </source>
</evidence>
<dbReference type="InterPro" id="IPR010065">
    <property type="entry name" value="AA_ABC_transptr_permease_3TM"/>
</dbReference>
<dbReference type="PROSITE" id="PS50928">
    <property type="entry name" value="ABC_TM1"/>
    <property type="match status" value="1"/>
</dbReference>
<proteinExistence type="inferred from homology"/>
<dbReference type="EMBL" id="JBEPMC010000015">
    <property type="protein sequence ID" value="MET3583045.1"/>
    <property type="molecule type" value="Genomic_DNA"/>
</dbReference>
<keyword evidence="5 9" id="KW-0812">Transmembrane</keyword>
<dbReference type="PANTHER" id="PTHR30614:SF0">
    <property type="entry name" value="L-CYSTINE TRANSPORT SYSTEM PERMEASE PROTEIN TCYL"/>
    <property type="match status" value="1"/>
</dbReference>
<evidence type="ECO:0000259" key="10">
    <source>
        <dbReference type="PROSITE" id="PS50928"/>
    </source>
</evidence>
<sequence length="220" mass="23737">MTDGFLLILKGLQVTVILSVLSSVLALVAAFLAGLGRLSPSATIRMVASAYIEFFRGTSLFVQLFWAFYVLPLFGIALGPMEAAVLALGLNLGAYGAEVVRGSVLAIAVEQTEACIALNMTRYQRMRHVILPQALALMLPPFGNLAITMLKMTAIASLISLPDLTYQAQLVRNQTGQTFLPFAIVLVIYFALSSLIKFSIVKPFERRLAVGADRIETPGA</sequence>
<feature type="transmembrane region" description="Helical" evidence="9">
    <location>
        <begin position="84"/>
        <end position="109"/>
    </location>
</feature>
<evidence type="ECO:0000256" key="3">
    <source>
        <dbReference type="ARBA" id="ARBA00022448"/>
    </source>
</evidence>
<feature type="transmembrane region" description="Helical" evidence="9">
    <location>
        <begin position="179"/>
        <end position="198"/>
    </location>
</feature>
<reference evidence="11 12" key="1">
    <citation type="submission" date="2024-06" db="EMBL/GenBank/DDBJ databases">
        <title>Genomic Encyclopedia of Type Strains, Phase IV (KMG-IV): sequencing the most valuable type-strain genomes for metagenomic binning, comparative biology and taxonomic classification.</title>
        <authorList>
            <person name="Goeker M."/>
        </authorList>
    </citation>
    <scope>NUCLEOTIDE SEQUENCE [LARGE SCALE GENOMIC DNA]</scope>
    <source>
        <strain evidence="11 12">DSM 100022</strain>
    </source>
</reference>
<dbReference type="PANTHER" id="PTHR30614">
    <property type="entry name" value="MEMBRANE COMPONENT OF AMINO ACID ABC TRANSPORTER"/>
    <property type="match status" value="1"/>
</dbReference>
<keyword evidence="3 9" id="KW-0813">Transport</keyword>
<comment type="caution">
    <text evidence="11">The sequence shown here is derived from an EMBL/GenBank/DDBJ whole genome shotgun (WGS) entry which is preliminary data.</text>
</comment>
<feature type="transmembrane region" description="Helical" evidence="9">
    <location>
        <begin position="54"/>
        <end position="78"/>
    </location>
</feature>
<comment type="similarity">
    <text evidence="2">Belongs to the binding-protein-dependent transport system permease family. HisMQ subfamily.</text>
</comment>
<name>A0ABV2GXM6_9HYPH</name>
<dbReference type="InterPro" id="IPR000515">
    <property type="entry name" value="MetI-like"/>
</dbReference>
<keyword evidence="7 9" id="KW-1133">Transmembrane helix</keyword>
<keyword evidence="6" id="KW-0029">Amino-acid transport</keyword>
<feature type="domain" description="ABC transmembrane type-1" evidence="10">
    <location>
        <begin position="12"/>
        <end position="197"/>
    </location>
</feature>
<dbReference type="CDD" id="cd06261">
    <property type="entry name" value="TM_PBP2"/>
    <property type="match status" value="1"/>
</dbReference>
<keyword evidence="4" id="KW-1003">Cell membrane</keyword>
<keyword evidence="12" id="KW-1185">Reference proteome</keyword>
<evidence type="ECO:0000256" key="2">
    <source>
        <dbReference type="ARBA" id="ARBA00010072"/>
    </source>
</evidence>
<feature type="transmembrane region" description="Helical" evidence="9">
    <location>
        <begin position="12"/>
        <end position="33"/>
    </location>
</feature>
<dbReference type="InterPro" id="IPR043429">
    <property type="entry name" value="ArtM/GltK/GlnP/TcyL/YhdX-like"/>
</dbReference>